<dbReference type="EMBL" id="CP023701">
    <property type="protein sequence ID" value="QEU82608.1"/>
    <property type="molecule type" value="Genomic_DNA"/>
</dbReference>
<evidence type="ECO:0000313" key="2">
    <source>
        <dbReference type="EMBL" id="QEU82608.1"/>
    </source>
</evidence>
<dbReference type="PANTHER" id="PTHR43194:SF2">
    <property type="entry name" value="PEROXISOMAL MEMBRANE PROTEIN LPX1"/>
    <property type="match status" value="1"/>
</dbReference>
<dbReference type="Pfam" id="PF12146">
    <property type="entry name" value="Hydrolase_4"/>
    <property type="match status" value="1"/>
</dbReference>
<dbReference type="PRINTS" id="PR00111">
    <property type="entry name" value="ABHYDROLASE"/>
</dbReference>
<dbReference type="PANTHER" id="PTHR43194">
    <property type="entry name" value="HYDROLASE ALPHA/BETA FOLD FAMILY"/>
    <property type="match status" value="1"/>
</dbReference>
<feature type="domain" description="Serine aminopeptidase S33" evidence="1">
    <location>
        <begin position="69"/>
        <end position="299"/>
    </location>
</feature>
<dbReference type="KEGG" id="ssub:CP968_00605"/>
<dbReference type="AlphaFoldDB" id="A0A5P2UTT9"/>
<dbReference type="Proteomes" id="UP000326831">
    <property type="component" value="Chromosome"/>
</dbReference>
<organism evidence="2 3">
    <name type="scientific">Streptomyces subrutilus</name>
    <dbReference type="NCBI Taxonomy" id="36818"/>
    <lineage>
        <taxon>Bacteria</taxon>
        <taxon>Bacillati</taxon>
        <taxon>Actinomycetota</taxon>
        <taxon>Actinomycetes</taxon>
        <taxon>Kitasatosporales</taxon>
        <taxon>Streptomycetaceae</taxon>
        <taxon>Streptomyces</taxon>
    </lineage>
</organism>
<dbReference type="GO" id="GO:0016787">
    <property type="term" value="F:hydrolase activity"/>
    <property type="evidence" value="ECO:0007669"/>
    <property type="project" value="UniProtKB-KW"/>
</dbReference>
<name>A0A5P2UTT9_9ACTN</name>
<dbReference type="InterPro" id="IPR029058">
    <property type="entry name" value="AB_hydrolase_fold"/>
</dbReference>
<dbReference type="InterPro" id="IPR050228">
    <property type="entry name" value="Carboxylesterase_BioH"/>
</dbReference>
<keyword evidence="2" id="KW-0378">Hydrolase</keyword>
<dbReference type="InterPro" id="IPR000073">
    <property type="entry name" value="AB_hydrolase_1"/>
</dbReference>
<dbReference type="SUPFAM" id="SSF53474">
    <property type="entry name" value="alpha/beta-Hydrolases"/>
    <property type="match status" value="1"/>
</dbReference>
<reference evidence="2 3" key="1">
    <citation type="submission" date="2017-09" db="EMBL/GenBank/DDBJ databases">
        <authorList>
            <person name="Lee N."/>
            <person name="Cho B.-K."/>
        </authorList>
    </citation>
    <scope>NUCLEOTIDE SEQUENCE [LARGE SCALE GENOMIC DNA]</scope>
    <source>
        <strain evidence="2 3">ATCC 27467</strain>
    </source>
</reference>
<gene>
    <name evidence="2" type="ORF">CP968_00605</name>
</gene>
<protein>
    <submittedName>
        <fullName evidence="2">Alpha/beta hydrolase</fullName>
    </submittedName>
</protein>
<accession>A0A5P2UTT9</accession>
<dbReference type="OrthoDB" id="9785847at2"/>
<sequence>MAEGAGEGRRPGCGALEGDAGGVRVAGPAAVGGEAVTTAPEVTCELTVRTDDGADLAVTVLAPLAGTVPAGDVVLVHGWAHARRVWGTVADRLIRAGHRVVLYDQRGHGASTLGRTAVSVERLGADLAAVLGETGAREAVVVGHSGGGFAALSYASTSPSAGRLRGLVLLGTAAHGQDTPDSEVKMMGSAVFSWALRRGWLGGRLLGSTMGKGVDPVVLDVNRQLFAGTVPRVRADFFRCTRGWDVREALASVTIPAVVVHGEGDKVIAVELARTLAGVLPRARFESVAGAGHMLPLERPLLVVAAVGELASR</sequence>
<dbReference type="Gene3D" id="3.40.50.1820">
    <property type="entry name" value="alpha/beta hydrolase"/>
    <property type="match status" value="1"/>
</dbReference>
<dbReference type="InterPro" id="IPR022742">
    <property type="entry name" value="Hydrolase_4"/>
</dbReference>
<proteinExistence type="predicted"/>
<evidence type="ECO:0000313" key="3">
    <source>
        <dbReference type="Proteomes" id="UP000326831"/>
    </source>
</evidence>
<keyword evidence="3" id="KW-1185">Reference proteome</keyword>
<evidence type="ECO:0000259" key="1">
    <source>
        <dbReference type="Pfam" id="PF12146"/>
    </source>
</evidence>